<dbReference type="CDD" id="cd01285">
    <property type="entry name" value="nucleoside_deaminase"/>
    <property type="match status" value="1"/>
</dbReference>
<dbReference type="InterPro" id="IPR058535">
    <property type="entry name" value="MafB19-deam"/>
</dbReference>
<dbReference type="GO" id="GO:0052717">
    <property type="term" value="F:tRNA-specific adenosine-34 deaminase activity"/>
    <property type="evidence" value="ECO:0007669"/>
    <property type="project" value="UniProtKB-EC"/>
</dbReference>
<dbReference type="InterPro" id="IPR016193">
    <property type="entry name" value="Cytidine_deaminase-like"/>
</dbReference>
<evidence type="ECO:0000313" key="3">
    <source>
        <dbReference type="Proteomes" id="UP000008206"/>
    </source>
</evidence>
<dbReference type="EMBL" id="CP002198">
    <property type="protein sequence ID" value="ADN15291.1"/>
    <property type="molecule type" value="Genomic_DNA"/>
</dbReference>
<dbReference type="PANTHER" id="PTHR11079:SF179">
    <property type="entry name" value="TRNA(ADENINE(34)) DEAMINASE, CHLOROPLASTIC"/>
    <property type="match status" value="1"/>
</dbReference>
<reference evidence="3" key="1">
    <citation type="journal article" date="2011" name="MBio">
        <title>Novel metabolic attributes of the genus Cyanothece, comprising a group of unicellular nitrogen-fixing Cyanobacteria.</title>
        <authorList>
            <person name="Bandyopadhyay A."/>
            <person name="Elvitigala T."/>
            <person name="Welsh E."/>
            <person name="Stockel J."/>
            <person name="Liberton M."/>
            <person name="Min H."/>
            <person name="Sherman L.A."/>
            <person name="Pakrasi H.B."/>
        </authorList>
    </citation>
    <scope>NUCLEOTIDE SEQUENCE [LARGE SCALE GENOMIC DNA]</scope>
    <source>
        <strain evidence="3">PCC 7822</strain>
    </source>
</reference>
<dbReference type="SUPFAM" id="SSF53927">
    <property type="entry name" value="Cytidine deaminase-like"/>
    <property type="match status" value="1"/>
</dbReference>
<dbReference type="InterPro" id="IPR002125">
    <property type="entry name" value="CMP_dCMP_dom"/>
</dbReference>
<dbReference type="KEGG" id="cyj:Cyan7822_3341"/>
<dbReference type="PANTHER" id="PTHR11079">
    <property type="entry name" value="CYTOSINE DEAMINASE FAMILY MEMBER"/>
    <property type="match status" value="1"/>
</dbReference>
<dbReference type="Gene3D" id="3.40.140.10">
    <property type="entry name" value="Cytidine Deaminase, domain 2"/>
    <property type="match status" value="1"/>
</dbReference>
<protein>
    <submittedName>
        <fullName evidence="2">CMP/dCMP deaminase zinc-binding protein</fullName>
    </submittedName>
</protein>
<dbReference type="HOGENOM" id="CLU_1608131_0_0_3"/>
<proteinExistence type="predicted"/>
<dbReference type="OrthoDB" id="9788517at2"/>
<dbReference type="Proteomes" id="UP000008206">
    <property type="component" value="Chromosome"/>
</dbReference>
<dbReference type="STRING" id="497965.Cyan7822_3341"/>
<organism evidence="2 3">
    <name type="scientific">Gloeothece verrucosa (strain PCC 7822)</name>
    <name type="common">Cyanothece sp. (strain PCC 7822)</name>
    <dbReference type="NCBI Taxonomy" id="497965"/>
    <lineage>
        <taxon>Bacteria</taxon>
        <taxon>Bacillati</taxon>
        <taxon>Cyanobacteriota</taxon>
        <taxon>Cyanophyceae</taxon>
        <taxon>Oscillatoriophycideae</taxon>
        <taxon>Chroococcales</taxon>
        <taxon>Aphanothecaceae</taxon>
        <taxon>Gloeothece</taxon>
        <taxon>Gloeothece verrucosa</taxon>
    </lineage>
</organism>
<feature type="domain" description="CMP/dCMP-type deaminase" evidence="1">
    <location>
        <begin position="8"/>
        <end position="139"/>
    </location>
</feature>
<sequence length="165" mass="18039">MNFSRPTEQDERMIEKVIALASDAISRNKVGVAALLACGDEIIVLDHNPFADTQNPLDHAEIVVLNKAGSYLTKCSQEQKSKLTLYSTLEPCLICLLAASFVGIRRIVYAALAEDANQQGQLIKGMTARTINPYLTKGEMELIPGVKREQGKALLEQMGIFSSAE</sequence>
<evidence type="ECO:0000313" key="2">
    <source>
        <dbReference type="EMBL" id="ADN15291.1"/>
    </source>
</evidence>
<accession>E0UDH8</accession>
<dbReference type="RefSeq" id="WP_013323360.1">
    <property type="nucleotide sequence ID" value="NC_014501.1"/>
</dbReference>
<dbReference type="Pfam" id="PF14437">
    <property type="entry name" value="MafB19-deam"/>
    <property type="match status" value="1"/>
</dbReference>
<name>E0UDH8_GLOV7</name>
<dbReference type="GO" id="GO:0002100">
    <property type="term" value="P:tRNA wobble adenosine to inosine editing"/>
    <property type="evidence" value="ECO:0007669"/>
    <property type="project" value="InterPro"/>
</dbReference>
<keyword evidence="3" id="KW-1185">Reference proteome</keyword>
<dbReference type="PROSITE" id="PS51747">
    <property type="entry name" value="CYT_DCMP_DEAMINASES_2"/>
    <property type="match status" value="1"/>
</dbReference>
<dbReference type="GO" id="GO:0046872">
    <property type="term" value="F:metal ion binding"/>
    <property type="evidence" value="ECO:0007669"/>
    <property type="project" value="UniProtKB-KW"/>
</dbReference>
<dbReference type="AlphaFoldDB" id="E0UDH8"/>
<gene>
    <name evidence="2" type="ordered locus">Cyan7822_3341</name>
</gene>
<evidence type="ECO:0000259" key="1">
    <source>
        <dbReference type="PROSITE" id="PS51747"/>
    </source>
</evidence>
<dbReference type="eggNOG" id="COG0590">
    <property type="taxonomic scope" value="Bacteria"/>
</dbReference>